<dbReference type="PANTHER" id="PTHR23542:SF1">
    <property type="entry name" value="MAJOR FACILITATOR SUPERFAMILY (MFS) PROFILE DOMAIN-CONTAINING PROTEIN"/>
    <property type="match status" value="1"/>
</dbReference>
<reference evidence="7" key="2">
    <citation type="submission" date="2020-09" db="EMBL/GenBank/DDBJ databases">
        <authorList>
            <person name="Sun Q."/>
            <person name="Zhou Y."/>
        </authorList>
    </citation>
    <scope>NUCLEOTIDE SEQUENCE</scope>
    <source>
        <strain evidence="7">CGMCC 1.12785</strain>
    </source>
</reference>
<feature type="transmembrane region" description="Helical" evidence="5">
    <location>
        <begin position="43"/>
        <end position="63"/>
    </location>
</feature>
<evidence type="ECO:0000259" key="6">
    <source>
        <dbReference type="PROSITE" id="PS50850"/>
    </source>
</evidence>
<feature type="transmembrane region" description="Helical" evidence="5">
    <location>
        <begin position="75"/>
        <end position="95"/>
    </location>
</feature>
<feature type="transmembrane region" description="Helical" evidence="5">
    <location>
        <begin position="259"/>
        <end position="277"/>
    </location>
</feature>
<feature type="transmembrane region" description="Helical" evidence="5">
    <location>
        <begin position="178"/>
        <end position="197"/>
    </location>
</feature>
<evidence type="ECO:0000256" key="2">
    <source>
        <dbReference type="ARBA" id="ARBA00022692"/>
    </source>
</evidence>
<organism evidence="7 8">
    <name type="scientific">Sediminivirga luteola</name>
    <dbReference type="NCBI Taxonomy" id="1774748"/>
    <lineage>
        <taxon>Bacteria</taxon>
        <taxon>Bacillati</taxon>
        <taxon>Actinomycetota</taxon>
        <taxon>Actinomycetes</taxon>
        <taxon>Micrococcales</taxon>
        <taxon>Brevibacteriaceae</taxon>
        <taxon>Sediminivirga</taxon>
    </lineage>
</organism>
<keyword evidence="8" id="KW-1185">Reference proteome</keyword>
<evidence type="ECO:0000256" key="1">
    <source>
        <dbReference type="ARBA" id="ARBA00004651"/>
    </source>
</evidence>
<proteinExistence type="predicted"/>
<feature type="transmembrane region" description="Helical" evidence="5">
    <location>
        <begin position="346"/>
        <end position="365"/>
    </location>
</feature>
<dbReference type="EMBL" id="BMFY01000002">
    <property type="protein sequence ID" value="GGA05935.1"/>
    <property type="molecule type" value="Genomic_DNA"/>
</dbReference>
<dbReference type="PANTHER" id="PTHR23542">
    <property type="match status" value="1"/>
</dbReference>
<dbReference type="Gene3D" id="1.20.1250.20">
    <property type="entry name" value="MFS general substrate transporter like domains"/>
    <property type="match status" value="1"/>
</dbReference>
<name>A0A8J2TVW6_9MICO</name>
<keyword evidence="3 5" id="KW-1133">Transmembrane helix</keyword>
<dbReference type="GO" id="GO:0005886">
    <property type="term" value="C:plasma membrane"/>
    <property type="evidence" value="ECO:0007669"/>
    <property type="project" value="UniProtKB-SubCell"/>
</dbReference>
<dbReference type="InterPro" id="IPR011701">
    <property type="entry name" value="MFS"/>
</dbReference>
<feature type="transmembrane region" description="Helical" evidence="5">
    <location>
        <begin position="289"/>
        <end position="307"/>
    </location>
</feature>
<gene>
    <name evidence="7" type="ORF">GCM10011333_06050</name>
</gene>
<dbReference type="PROSITE" id="PS50850">
    <property type="entry name" value="MFS"/>
    <property type="match status" value="1"/>
</dbReference>
<evidence type="ECO:0000256" key="4">
    <source>
        <dbReference type="ARBA" id="ARBA00023136"/>
    </source>
</evidence>
<feature type="transmembrane region" description="Helical" evidence="5">
    <location>
        <begin position="377"/>
        <end position="398"/>
    </location>
</feature>
<feature type="transmembrane region" description="Helical" evidence="5">
    <location>
        <begin position="313"/>
        <end position="334"/>
    </location>
</feature>
<reference evidence="7" key="1">
    <citation type="journal article" date="2014" name="Int. J. Syst. Evol. Microbiol.">
        <title>Complete genome sequence of Corynebacterium casei LMG S-19264T (=DSM 44701T), isolated from a smear-ripened cheese.</title>
        <authorList>
            <consortium name="US DOE Joint Genome Institute (JGI-PGF)"/>
            <person name="Walter F."/>
            <person name="Albersmeier A."/>
            <person name="Kalinowski J."/>
            <person name="Ruckert C."/>
        </authorList>
    </citation>
    <scope>NUCLEOTIDE SEQUENCE</scope>
    <source>
        <strain evidence="7">CGMCC 1.12785</strain>
    </source>
</reference>
<feature type="transmembrane region" description="Helical" evidence="5">
    <location>
        <begin position="155"/>
        <end position="172"/>
    </location>
</feature>
<protein>
    <submittedName>
        <fullName evidence="7">MFS transporter</fullName>
    </submittedName>
</protein>
<dbReference type="InterPro" id="IPR036259">
    <property type="entry name" value="MFS_trans_sf"/>
</dbReference>
<evidence type="ECO:0000313" key="8">
    <source>
        <dbReference type="Proteomes" id="UP000616114"/>
    </source>
</evidence>
<feature type="transmembrane region" description="Helical" evidence="5">
    <location>
        <begin position="218"/>
        <end position="239"/>
    </location>
</feature>
<accession>A0A8J2TVW6</accession>
<dbReference type="RefSeq" id="WP_188549441.1">
    <property type="nucleotide sequence ID" value="NZ_BMFY01000002.1"/>
</dbReference>
<feature type="transmembrane region" description="Helical" evidence="5">
    <location>
        <begin position="101"/>
        <end position="118"/>
    </location>
</feature>
<dbReference type="Pfam" id="PF07690">
    <property type="entry name" value="MFS_1"/>
    <property type="match status" value="1"/>
</dbReference>
<dbReference type="Proteomes" id="UP000616114">
    <property type="component" value="Unassembled WGS sequence"/>
</dbReference>
<feature type="domain" description="Major facilitator superfamily (MFS) profile" evidence="6">
    <location>
        <begin position="223"/>
        <end position="408"/>
    </location>
</feature>
<comment type="subcellular location">
    <subcellularLocation>
        <location evidence="1">Cell membrane</location>
        <topology evidence="1">Multi-pass membrane protein</topology>
    </subcellularLocation>
</comment>
<comment type="caution">
    <text evidence="7">The sequence shown here is derived from an EMBL/GenBank/DDBJ whole genome shotgun (WGS) entry which is preliminary data.</text>
</comment>
<dbReference type="AlphaFoldDB" id="A0A8J2TVW6"/>
<evidence type="ECO:0000313" key="7">
    <source>
        <dbReference type="EMBL" id="GGA05935.1"/>
    </source>
</evidence>
<evidence type="ECO:0000256" key="3">
    <source>
        <dbReference type="ARBA" id="ARBA00022989"/>
    </source>
</evidence>
<keyword evidence="2 5" id="KW-0812">Transmembrane</keyword>
<sequence length="408" mass="41005">MLTALLRVAGPSFFPIALASRLPFAMSIVGVMTAVSLTRDSYAAAGATAALVGVGSALIGPLVGMLADRYGQRPVLLAAGLVNGTALLALVAVLLREAPDGWLLAAGFLIGASSPQISPMVRVRWLNMIAARVEPDRRPRATQAALSYESMADELVFVFGPVLVGALASLLLPTAPLIAAAVLTIGCVTAFALHSTHEFGPARAPGARGAGDLAPLRSLWRPVCVLPVLGMGAVGLFFGSTLTSLTAFMGAVADGAQTGLAYGAMGLTSAVMALAVVLLPPGFALRHRWLVFALVALAGAVLLPLAATVPAMVAVLLVTGCGIGPVLVTLFGLAAQSAPAGRVTTLMAAMASAVIVGQSGASAVAGVVVEARGHEAGFLLVIGATALLSLLALAHTGLAQPASPRRRG</sequence>
<evidence type="ECO:0000256" key="5">
    <source>
        <dbReference type="SAM" id="Phobius"/>
    </source>
</evidence>
<dbReference type="SUPFAM" id="SSF103473">
    <property type="entry name" value="MFS general substrate transporter"/>
    <property type="match status" value="1"/>
</dbReference>
<dbReference type="GO" id="GO:0022857">
    <property type="term" value="F:transmembrane transporter activity"/>
    <property type="evidence" value="ECO:0007669"/>
    <property type="project" value="InterPro"/>
</dbReference>
<dbReference type="InterPro" id="IPR020846">
    <property type="entry name" value="MFS_dom"/>
</dbReference>
<keyword evidence="4 5" id="KW-0472">Membrane</keyword>